<gene>
    <name evidence="5" type="primary">LOC111458004</name>
</gene>
<evidence type="ECO:0000313" key="4">
    <source>
        <dbReference type="Proteomes" id="UP000504609"/>
    </source>
</evidence>
<proteinExistence type="inferred from homology"/>
<dbReference type="PANTHER" id="PTHR31623">
    <property type="entry name" value="F21J9.9"/>
    <property type="match status" value="1"/>
</dbReference>
<keyword evidence="2" id="KW-0808">Transferase</keyword>
<dbReference type="PANTHER" id="PTHR31623:SF110">
    <property type="entry name" value="VINORINE SYNTHASE-LIKE"/>
    <property type="match status" value="1"/>
</dbReference>
<reference evidence="5" key="1">
    <citation type="submission" date="2025-08" db="UniProtKB">
        <authorList>
            <consortium name="RefSeq"/>
        </authorList>
    </citation>
    <scope>IDENTIFICATION</scope>
    <source>
        <tissue evidence="5">Young leaves</tissue>
    </source>
</reference>
<dbReference type="RefSeq" id="XP_022956252.1">
    <property type="nucleotide sequence ID" value="XM_023100484.1"/>
</dbReference>
<dbReference type="AlphaFoldDB" id="A0A6J1GVT5"/>
<dbReference type="GO" id="GO:0016746">
    <property type="term" value="F:acyltransferase activity"/>
    <property type="evidence" value="ECO:0007669"/>
    <property type="project" value="UniProtKB-KW"/>
</dbReference>
<dbReference type="InterPro" id="IPR023213">
    <property type="entry name" value="CAT-like_dom_sf"/>
</dbReference>
<dbReference type="GeneID" id="111458004"/>
<evidence type="ECO:0000256" key="2">
    <source>
        <dbReference type="ARBA" id="ARBA00022679"/>
    </source>
</evidence>
<dbReference type="KEGG" id="cmos:111458004"/>
<name>A0A6J1GVT5_CUCMO</name>
<dbReference type="Gene3D" id="3.30.559.10">
    <property type="entry name" value="Chloramphenicol acetyltransferase-like domain"/>
    <property type="match status" value="2"/>
</dbReference>
<keyword evidence="4" id="KW-1185">Reference proteome</keyword>
<accession>A0A6J1GVT5</accession>
<organism evidence="4 5">
    <name type="scientific">Cucurbita moschata</name>
    <name type="common">Winter crookneck squash</name>
    <name type="synonym">Cucurbita pepo var. moschata</name>
    <dbReference type="NCBI Taxonomy" id="3662"/>
    <lineage>
        <taxon>Eukaryota</taxon>
        <taxon>Viridiplantae</taxon>
        <taxon>Streptophyta</taxon>
        <taxon>Embryophyta</taxon>
        <taxon>Tracheophyta</taxon>
        <taxon>Spermatophyta</taxon>
        <taxon>Magnoliopsida</taxon>
        <taxon>eudicotyledons</taxon>
        <taxon>Gunneridae</taxon>
        <taxon>Pentapetalae</taxon>
        <taxon>rosids</taxon>
        <taxon>fabids</taxon>
        <taxon>Cucurbitales</taxon>
        <taxon>Cucurbitaceae</taxon>
        <taxon>Cucurbiteae</taxon>
        <taxon>Cucurbita</taxon>
    </lineage>
</organism>
<comment type="similarity">
    <text evidence="1">Belongs to the plant acyltransferase family.</text>
</comment>
<dbReference type="Pfam" id="PF02458">
    <property type="entry name" value="Transferase"/>
    <property type="match status" value="1"/>
</dbReference>
<keyword evidence="3" id="KW-0012">Acyltransferase</keyword>
<evidence type="ECO:0000313" key="5">
    <source>
        <dbReference type="RefSeq" id="XP_022956252.1"/>
    </source>
</evidence>
<evidence type="ECO:0000256" key="3">
    <source>
        <dbReference type="ARBA" id="ARBA00023315"/>
    </source>
</evidence>
<protein>
    <submittedName>
        <fullName evidence="5">Salutaridinol 7-O-acetyltransferase-like</fullName>
    </submittedName>
</protein>
<dbReference type="Proteomes" id="UP000504609">
    <property type="component" value="Unplaced"/>
</dbReference>
<sequence>MEVKVLSRETIIPSSPTPPHLKTFELSLLDQLSPMLYTPLLFFYPITKTYDPNPTMATLKDSLSQTLTRFYLLAGRIVGKSIHCSDQGAVFIEASVSCNMSHILKQPNNEVLRKLLPCSLLCSNPAEESPQVVVQANIFSCGGIAISLCLLHKLMDGATFTSFLTSWASTNKGSLDSSSNMICYDYKAFSSLFPQTNLLPFHQKLAKPANRKRCLRRFVFGSKSLLNLKAKAESRAVPNPSCVEALTGFIWKHAMMAADCQGSSTLSHVVNLRGRMKPALPEVSVGNIMWGAVAHSSAMERLELRALVGLLRQSFEEINKDYIERMLIGSDKGFEAVLKFVGEMNKWGMSNYYFCTSWRNMKLNEVDFGWGRPAWIAIAWDTNELMANVIVLVDGVMGDGIEAWILLDEKEMEILEQNPQFLEFALLNPSIYLADNIY</sequence>
<evidence type="ECO:0000256" key="1">
    <source>
        <dbReference type="ARBA" id="ARBA00009861"/>
    </source>
</evidence>